<accession>A0ABW3R0H2</accession>
<dbReference type="InterPro" id="IPR037460">
    <property type="entry name" value="SEST-like"/>
</dbReference>
<sequence length="392" mass="40870">MSGVPRGRVLAAVVAVSAAVVVATSTESAAAPALPPAVVSMGDSYISGEAGRWRGNALSDAGDKWGTDLATRCDASGCTTNPRWIYGDTHTSTDMCHRSTSAEIISAAIPDATPVNLACSGATTGDVVGGGGARNQPDQLELLRATVRAHEVKLLVLSVGGNDLGFGDIIADCVTGYLSPSPYRCGPKWAPTIAGRLDQVRADVGATIKAIKEVLDAAQGAGTYQFVLQSYPSPMPAARNFRIPEDGPRFSVGGCPVWDTDADWARQELVPTIAAQLQRVAAARGVRFLDLQNAFDGRQVCAKASRQAQSDNSAANPLPGSAAEWVRWVVSGYTAQGDRQESLHPNHYGQRALGTCLRLVHERSTGDFTCQNTAGAGPGRMVIAPIAATSGV</sequence>
<proteinExistence type="predicted"/>
<dbReference type="InterPro" id="IPR013830">
    <property type="entry name" value="SGNH_hydro"/>
</dbReference>
<feature type="domain" description="SGNH hydrolase-type esterase" evidence="2">
    <location>
        <begin position="102"/>
        <end position="352"/>
    </location>
</feature>
<feature type="signal peptide" evidence="1">
    <location>
        <begin position="1"/>
        <end position="30"/>
    </location>
</feature>
<dbReference type="Proteomes" id="UP001597168">
    <property type="component" value="Unassembled WGS sequence"/>
</dbReference>
<keyword evidence="4" id="KW-1185">Reference proteome</keyword>
<reference evidence="4" key="1">
    <citation type="journal article" date="2019" name="Int. J. Syst. Evol. Microbiol.">
        <title>The Global Catalogue of Microorganisms (GCM) 10K type strain sequencing project: providing services to taxonomists for standard genome sequencing and annotation.</title>
        <authorList>
            <consortium name="The Broad Institute Genomics Platform"/>
            <consortium name="The Broad Institute Genome Sequencing Center for Infectious Disease"/>
            <person name="Wu L."/>
            <person name="Ma J."/>
        </authorList>
    </citation>
    <scope>NUCLEOTIDE SEQUENCE [LARGE SCALE GENOMIC DNA]</scope>
    <source>
        <strain evidence="4">CCUG 60214</strain>
    </source>
</reference>
<feature type="chain" id="PRO_5046951394" evidence="1">
    <location>
        <begin position="31"/>
        <end position="392"/>
    </location>
</feature>
<dbReference type="EMBL" id="JBHTLK010000167">
    <property type="protein sequence ID" value="MFD1150558.1"/>
    <property type="molecule type" value="Genomic_DNA"/>
</dbReference>
<organism evidence="3 4">
    <name type="scientific">Saccharothrix hoggarensis</name>
    <dbReference type="NCBI Taxonomy" id="913853"/>
    <lineage>
        <taxon>Bacteria</taxon>
        <taxon>Bacillati</taxon>
        <taxon>Actinomycetota</taxon>
        <taxon>Actinomycetes</taxon>
        <taxon>Pseudonocardiales</taxon>
        <taxon>Pseudonocardiaceae</taxon>
        <taxon>Saccharothrix</taxon>
    </lineage>
</organism>
<comment type="caution">
    <text evidence="3">The sequence shown here is derived from an EMBL/GenBank/DDBJ whole genome shotgun (WGS) entry which is preliminary data.</text>
</comment>
<gene>
    <name evidence="3" type="ORF">ACFQ3T_25780</name>
</gene>
<keyword evidence="1" id="KW-0732">Signal</keyword>
<evidence type="ECO:0000313" key="3">
    <source>
        <dbReference type="EMBL" id="MFD1150558.1"/>
    </source>
</evidence>
<dbReference type="Pfam" id="PF13472">
    <property type="entry name" value="Lipase_GDSL_2"/>
    <property type="match status" value="1"/>
</dbReference>
<name>A0ABW3R0H2_9PSEU</name>
<dbReference type="PANTHER" id="PTHR37981">
    <property type="entry name" value="LIPASE 2"/>
    <property type="match status" value="1"/>
</dbReference>
<dbReference type="InterPro" id="IPR036514">
    <property type="entry name" value="SGNH_hydro_sf"/>
</dbReference>
<evidence type="ECO:0000259" key="2">
    <source>
        <dbReference type="Pfam" id="PF13472"/>
    </source>
</evidence>
<protein>
    <submittedName>
        <fullName evidence="3">GDSL-type esterase/lipase family protein</fullName>
    </submittedName>
</protein>
<evidence type="ECO:0000256" key="1">
    <source>
        <dbReference type="SAM" id="SignalP"/>
    </source>
</evidence>
<evidence type="ECO:0000313" key="4">
    <source>
        <dbReference type="Proteomes" id="UP001597168"/>
    </source>
</evidence>
<dbReference type="RefSeq" id="WP_380726748.1">
    <property type="nucleotide sequence ID" value="NZ_JBHTLK010000167.1"/>
</dbReference>
<dbReference type="PANTHER" id="PTHR37981:SF1">
    <property type="entry name" value="SGNH HYDROLASE-TYPE ESTERASE DOMAIN-CONTAINING PROTEIN"/>
    <property type="match status" value="1"/>
</dbReference>
<dbReference type="SUPFAM" id="SSF52266">
    <property type="entry name" value="SGNH hydrolase"/>
    <property type="match status" value="1"/>
</dbReference>
<dbReference type="Gene3D" id="3.40.50.1110">
    <property type="entry name" value="SGNH hydrolase"/>
    <property type="match status" value="1"/>
</dbReference>